<reference evidence="13 14" key="1">
    <citation type="submission" date="2018-05" db="EMBL/GenBank/DDBJ databases">
        <title>Paenibacillus flagellatus sp. nov., isolated from selenium mineral soil.</title>
        <authorList>
            <person name="Dai X."/>
        </authorList>
    </citation>
    <scope>NUCLEOTIDE SEQUENCE [LARGE SCALE GENOMIC DNA]</scope>
    <source>
        <strain evidence="13 14">DXL2</strain>
    </source>
</reference>
<dbReference type="GO" id="GO:0005975">
    <property type="term" value="P:carbohydrate metabolic process"/>
    <property type="evidence" value="ECO:0007669"/>
    <property type="project" value="InterPro"/>
</dbReference>
<dbReference type="SUPFAM" id="SSF48230">
    <property type="entry name" value="Chondroitin AC/alginate lyase"/>
    <property type="match status" value="1"/>
</dbReference>
<feature type="domain" description="BT-1020-like structural beta-sandwich" evidence="11">
    <location>
        <begin position="1089"/>
        <end position="1179"/>
    </location>
</feature>
<evidence type="ECO:0008006" key="15">
    <source>
        <dbReference type="Google" id="ProtNLM"/>
    </source>
</evidence>
<dbReference type="Pfam" id="PF24517">
    <property type="entry name" value="CBM96"/>
    <property type="match status" value="1"/>
</dbReference>
<dbReference type="Pfam" id="PF08124">
    <property type="entry name" value="Lyase_8_N"/>
    <property type="match status" value="1"/>
</dbReference>
<dbReference type="GO" id="GO:0005576">
    <property type="term" value="C:extracellular region"/>
    <property type="evidence" value="ECO:0007669"/>
    <property type="project" value="UniProtKB-SubCell"/>
</dbReference>
<dbReference type="SUPFAM" id="SSF49863">
    <property type="entry name" value="Hyaluronate lyase-like, C-terminal domain"/>
    <property type="match status" value="1"/>
</dbReference>
<keyword evidence="4" id="KW-0732">Signal</keyword>
<comment type="similarity">
    <text evidence="2">Belongs to the polysaccharide lyase 8 family.</text>
</comment>
<feature type="active site" evidence="6">
    <location>
        <position position="304"/>
    </location>
</feature>
<dbReference type="InterPro" id="IPR008929">
    <property type="entry name" value="Chondroitin_lyas"/>
</dbReference>
<dbReference type="Pfam" id="PF02278">
    <property type="entry name" value="Lyase_8"/>
    <property type="match status" value="1"/>
</dbReference>
<dbReference type="PANTHER" id="PTHR38481:SF1">
    <property type="entry name" value="HYALURONATE LYASE"/>
    <property type="match status" value="1"/>
</dbReference>
<comment type="caution">
    <text evidence="13">The sequence shown here is derived from an EMBL/GenBank/DDBJ whole genome shotgun (WGS) entry which is preliminary data.</text>
</comment>
<dbReference type="SUPFAM" id="SSF49384">
    <property type="entry name" value="Carbohydrate-binding domain"/>
    <property type="match status" value="1"/>
</dbReference>
<feature type="domain" description="Polysaccharide lyase family 8 central" evidence="8">
    <location>
        <begin position="448"/>
        <end position="708"/>
    </location>
</feature>
<dbReference type="InterPro" id="IPR003159">
    <property type="entry name" value="Lyase_8_central_dom"/>
</dbReference>
<dbReference type="GO" id="GO:0016837">
    <property type="term" value="F:carbon-oxygen lyase activity, acting on polysaccharides"/>
    <property type="evidence" value="ECO:0007669"/>
    <property type="project" value="UniProtKB-ARBA"/>
</dbReference>
<evidence type="ECO:0000313" key="13">
    <source>
        <dbReference type="EMBL" id="PYI53766.1"/>
    </source>
</evidence>
<dbReference type="Proteomes" id="UP000247476">
    <property type="component" value="Unassembled WGS sequence"/>
</dbReference>
<dbReference type="SUPFAM" id="SSF74650">
    <property type="entry name" value="Galactose mutarotase-like"/>
    <property type="match status" value="1"/>
</dbReference>
<evidence type="ECO:0000256" key="6">
    <source>
        <dbReference type="PIRSR" id="PIRSR638970-1"/>
    </source>
</evidence>
<evidence type="ECO:0000259" key="12">
    <source>
        <dbReference type="Pfam" id="PF24517"/>
    </source>
</evidence>
<dbReference type="CDD" id="cd08547">
    <property type="entry name" value="Type_II_cohesin"/>
    <property type="match status" value="1"/>
</dbReference>
<dbReference type="CDD" id="cd01083">
    <property type="entry name" value="GAG_Lyase"/>
    <property type="match status" value="1"/>
</dbReference>
<dbReference type="Gene3D" id="2.70.98.10">
    <property type="match status" value="1"/>
</dbReference>
<evidence type="ECO:0000256" key="4">
    <source>
        <dbReference type="ARBA" id="ARBA00022729"/>
    </source>
</evidence>
<keyword evidence="3" id="KW-0964">Secreted</keyword>
<feature type="domain" description="Polysaccharide lyase family 8 C-terminal" evidence="9">
    <location>
        <begin position="724"/>
        <end position="790"/>
    </location>
</feature>
<dbReference type="InterPro" id="IPR014718">
    <property type="entry name" value="GH-type_carb-bd"/>
</dbReference>
<sequence>MMMGGGRSKQKRVRPQSHPSEEGSMRNKRFVALLLAAALALGLWPGQPAGFAGASAAGAAPASIGEEVREDGVFDRLRWKWRYSLTGEDGYELPVTDPGLQSRIDVITSLAQSAWETMNKSEGRSLLWDDATPAAYPSSAHIYETYKRLYRMALGYSTKGSPLYGDPALLADLTEGLDWAYENQYNETMTWQVNQHHWEINIPTVLVNIATLLYDRLTERQLTNYMNAVHRFAHDPTTYATSVTPSYGANRLSESLPIVVRGILVKDGSRLALVRDRLSDYEALIYPFVDKGNGWYRDGSFVSHDAHAYTGTYGLEQYGKLVTLLDLLKDTPWEMTDPRADNVMAWTMDGFLPLVHKGRLMDMVNGRSIARQGAGDHVQGSLLIDSLIKVIDFAEPEEAAIIKRTIKEWLEGKTEYGYFDRASIPNYLKVKALMDDPAVTAAPLAVYRQYAGMDRAVQQRPAYAFGLSLYSKRIYDFETIAGENKRGWYTSSGMTYLYDGDHTQFNDNYWATVDMKRLPGITVDAEYARPEGQSNKLGTKSWVGGVEAGEYGASGMELESYGTTLKARKSWFAFDNEIVALGSDISSADNRTIETIVDNRRLERHKRQGLTVDGRPQPSNPGWSADLQDVGHIHLQDKQEGGRSSGTGYVFPDGNAAVKALREVRSGSWQDVSASTDATVYDNTFLTLWIDHGKNPNGAGYSYILLPERTEEQTAAYAEKPDVTILERNEYVHAVRDNKLNVTAALFWQDVKRTVGDLITADKKAAVAVKETAEELDISVSDPTQENKGIIEVDVNRAAVGVVSADPSVKVLRLAPTVRLAVQTDGTGGRTQRVKLSLRDDGAYTALPIPPIADASVHGAVYDAVYGPANFGFATTMTVVDTPDAAKTKRAYVTFDLGSVASVDRAVLQVRTSSASGKAATLTVAGAGSGWDEASIGPHNAPPTLTGILDTVAVNGMEREYELDVTDYIRGRLAERQATLVLSGTDYEGLPMPIHTREHSYGGPRLIVRGTFADGAPVETIVPTYGDGLRTAYRADFDAAPPGGAPAGWHIAGTGAQAAVTERAGAMNDREARLTGGASGMEATASFEPQTGVVQAEFRVRANQPGVPLDVKLKPNASAAPVLTLSFASGGRMTATDGATVRSLGGYAPNIDYKIKIVVDTAGRNYDVYVDEVRKGMRLGLRQNAASVGALSWSVSGAGSFEIDDVEVGRLEARPPAWTDDDLLRDDDPDSSLPTYTVSDSFNEPGAVPQGWSVVSSGGPVIVADVPNATNRSLEMTKQSSVQSSALRTFNQRTGTVVVDYWYRTDHKVTTGAPYVRDAGNREVSSVLFSANGNIQAFDGATAKNLMPYETGKWYHIQLILDTVAKKTDILINGNTYATGFAFRNAAASGIAKLMFFSNAAAGTVRIDNVVVTSEEDRDNGPNPATLPRLRLETPDAAAPGQTFRADMRLESAGYAVNVERIQVTYDSDIFSFEGLEGGDPSAEYAVDSAVPGQLSVTWTKGGSGRPPGLTFRAKPADGETQGVIRLHAADLYATDARALIVAPADSRIVDVAAPGTGTP</sequence>
<dbReference type="Gene3D" id="1.50.10.100">
    <property type="entry name" value="Chondroitin AC/alginate lyase"/>
    <property type="match status" value="1"/>
</dbReference>
<dbReference type="InterPro" id="IPR054490">
    <property type="entry name" value="BT_1020-like_b-sandwich_1"/>
</dbReference>
<proteinExistence type="inferred from homology"/>
<dbReference type="EMBL" id="QJVJ01000006">
    <property type="protein sequence ID" value="PYI53766.1"/>
    <property type="molecule type" value="Genomic_DNA"/>
</dbReference>
<dbReference type="InterPro" id="IPR012970">
    <property type="entry name" value="Lyase_8_alpha_N"/>
</dbReference>
<evidence type="ECO:0000259" key="9">
    <source>
        <dbReference type="Pfam" id="PF02884"/>
    </source>
</evidence>
<feature type="domain" description="Polysaccharide lyase 8 N-terminal alpha-helical" evidence="10">
    <location>
        <begin position="81"/>
        <end position="407"/>
    </location>
</feature>
<feature type="active site" evidence="6">
    <location>
        <position position="313"/>
    </location>
</feature>
<keyword evidence="14" id="KW-1185">Reference proteome</keyword>
<dbReference type="InterPro" id="IPR055372">
    <property type="entry name" value="CBM96"/>
</dbReference>
<evidence type="ECO:0000256" key="1">
    <source>
        <dbReference type="ARBA" id="ARBA00004613"/>
    </source>
</evidence>
<evidence type="ECO:0000259" key="11">
    <source>
        <dbReference type="Pfam" id="PF22585"/>
    </source>
</evidence>
<dbReference type="InterPro" id="IPR011071">
    <property type="entry name" value="Lyase_8-like_C"/>
</dbReference>
<dbReference type="GO" id="GO:0030246">
    <property type="term" value="F:carbohydrate binding"/>
    <property type="evidence" value="ECO:0007669"/>
    <property type="project" value="InterPro"/>
</dbReference>
<organism evidence="13 14">
    <name type="scientific">Paenibacillus flagellatus</name>
    <dbReference type="NCBI Taxonomy" id="2211139"/>
    <lineage>
        <taxon>Bacteria</taxon>
        <taxon>Bacillati</taxon>
        <taxon>Bacillota</taxon>
        <taxon>Bacilli</taxon>
        <taxon>Bacillales</taxon>
        <taxon>Paenibacillaceae</taxon>
        <taxon>Paenibacillus</taxon>
    </lineage>
</organism>
<dbReference type="PANTHER" id="PTHR38481">
    <property type="entry name" value="HYALURONATE LYASE"/>
    <property type="match status" value="1"/>
</dbReference>
<evidence type="ECO:0000256" key="5">
    <source>
        <dbReference type="ARBA" id="ARBA00023239"/>
    </source>
</evidence>
<accession>A0A2V5KVY6</accession>
<evidence type="ECO:0000313" key="14">
    <source>
        <dbReference type="Proteomes" id="UP000247476"/>
    </source>
</evidence>
<gene>
    <name evidence="13" type="ORF">DLM86_14475</name>
</gene>
<dbReference type="Gene3D" id="2.60.40.680">
    <property type="match status" value="1"/>
</dbReference>
<comment type="subcellular location">
    <subcellularLocation>
        <location evidence="1">Secreted</location>
    </subcellularLocation>
</comment>
<dbReference type="Pfam" id="PF22585">
    <property type="entry name" value="Sialidase-like_CBM"/>
    <property type="match status" value="2"/>
</dbReference>
<dbReference type="InterPro" id="IPR038970">
    <property type="entry name" value="Lyase_8"/>
</dbReference>
<dbReference type="InterPro" id="IPR011013">
    <property type="entry name" value="Gal_mutarotase_sf_dom"/>
</dbReference>
<feature type="region of interest" description="Disordered" evidence="7">
    <location>
        <begin position="1"/>
        <end position="24"/>
    </location>
</feature>
<dbReference type="InterPro" id="IPR004103">
    <property type="entry name" value="Lyase_8_C"/>
</dbReference>
<evidence type="ECO:0000256" key="7">
    <source>
        <dbReference type="SAM" id="MobiDB-lite"/>
    </source>
</evidence>
<dbReference type="Gene3D" id="2.60.220.10">
    <property type="entry name" value="Polysaccharide lyase family 8-like, C-terminal"/>
    <property type="match status" value="1"/>
</dbReference>
<feature type="domain" description="BT-1020-like structural beta-sandwich" evidence="11">
    <location>
        <begin position="1318"/>
        <end position="1396"/>
    </location>
</feature>
<dbReference type="InterPro" id="IPR008965">
    <property type="entry name" value="CBM2/CBM3_carb-bd_dom_sf"/>
</dbReference>
<name>A0A2V5KVY6_9BACL</name>
<evidence type="ECO:0000256" key="3">
    <source>
        <dbReference type="ARBA" id="ARBA00022525"/>
    </source>
</evidence>
<keyword evidence="5" id="KW-0456">Lyase</keyword>
<evidence type="ECO:0000259" key="8">
    <source>
        <dbReference type="Pfam" id="PF02278"/>
    </source>
</evidence>
<feature type="domain" description="Carbohydrate-binding module family 96" evidence="12">
    <location>
        <begin position="851"/>
        <end position="1009"/>
    </location>
</feature>
<evidence type="ECO:0000256" key="2">
    <source>
        <dbReference type="ARBA" id="ARBA00006699"/>
    </source>
</evidence>
<evidence type="ECO:0000259" key="10">
    <source>
        <dbReference type="Pfam" id="PF08124"/>
    </source>
</evidence>
<feature type="active site" evidence="6">
    <location>
        <position position="367"/>
    </location>
</feature>
<protein>
    <recommendedName>
        <fullName evidence="15">Hyaluronate lyase</fullName>
    </recommendedName>
</protein>
<dbReference type="Pfam" id="PF02884">
    <property type="entry name" value="Lyase_8_C"/>
    <property type="match status" value="1"/>
</dbReference>